<evidence type="ECO:0000313" key="2">
    <source>
        <dbReference type="EMBL" id="MPC50072.1"/>
    </source>
</evidence>
<dbReference type="Proteomes" id="UP000324222">
    <property type="component" value="Unassembled WGS sequence"/>
</dbReference>
<feature type="region of interest" description="Disordered" evidence="1">
    <location>
        <begin position="84"/>
        <end position="118"/>
    </location>
</feature>
<protein>
    <submittedName>
        <fullName evidence="2">Uncharacterized protein</fullName>
    </submittedName>
</protein>
<name>A0A5B7FU39_PORTR</name>
<feature type="compositionally biased region" description="Low complexity" evidence="1">
    <location>
        <begin position="41"/>
        <end position="50"/>
    </location>
</feature>
<feature type="compositionally biased region" description="Pro residues" evidence="1">
    <location>
        <begin position="24"/>
        <end position="40"/>
    </location>
</feature>
<dbReference type="EMBL" id="VSRR010009265">
    <property type="protein sequence ID" value="MPC50072.1"/>
    <property type="molecule type" value="Genomic_DNA"/>
</dbReference>
<feature type="compositionally biased region" description="Low complexity" evidence="1">
    <location>
        <begin position="104"/>
        <end position="118"/>
    </location>
</feature>
<evidence type="ECO:0000256" key="1">
    <source>
        <dbReference type="SAM" id="MobiDB-lite"/>
    </source>
</evidence>
<evidence type="ECO:0000313" key="3">
    <source>
        <dbReference type="Proteomes" id="UP000324222"/>
    </source>
</evidence>
<accession>A0A5B7FU39</accession>
<proteinExistence type="predicted"/>
<keyword evidence="3" id="KW-1185">Reference proteome</keyword>
<comment type="caution">
    <text evidence="2">The sequence shown here is derived from an EMBL/GenBank/DDBJ whole genome shotgun (WGS) entry which is preliminary data.</text>
</comment>
<dbReference type="AlphaFoldDB" id="A0A5B7FU39"/>
<organism evidence="2 3">
    <name type="scientific">Portunus trituberculatus</name>
    <name type="common">Swimming crab</name>
    <name type="synonym">Neptunus trituberculatus</name>
    <dbReference type="NCBI Taxonomy" id="210409"/>
    <lineage>
        <taxon>Eukaryota</taxon>
        <taxon>Metazoa</taxon>
        <taxon>Ecdysozoa</taxon>
        <taxon>Arthropoda</taxon>
        <taxon>Crustacea</taxon>
        <taxon>Multicrustacea</taxon>
        <taxon>Malacostraca</taxon>
        <taxon>Eumalacostraca</taxon>
        <taxon>Eucarida</taxon>
        <taxon>Decapoda</taxon>
        <taxon>Pleocyemata</taxon>
        <taxon>Brachyura</taxon>
        <taxon>Eubrachyura</taxon>
        <taxon>Portunoidea</taxon>
        <taxon>Portunidae</taxon>
        <taxon>Portuninae</taxon>
        <taxon>Portunus</taxon>
    </lineage>
</organism>
<sequence length="118" mass="12884">MQVYHSVLRRSQHELTFLSVNLPLLPPPQSLPPSPPPPSPVTSVSSPRQPQEAHFSLEGLIGWFGIWNTTTSIVQGINPDGRWPVTDTSRAAEANTGSLMPGHASAAAKQKLYQQQKH</sequence>
<reference evidence="2 3" key="1">
    <citation type="submission" date="2019-05" db="EMBL/GenBank/DDBJ databases">
        <title>Another draft genome of Portunus trituberculatus and its Hox gene families provides insights of decapod evolution.</title>
        <authorList>
            <person name="Jeong J.-H."/>
            <person name="Song I."/>
            <person name="Kim S."/>
            <person name="Choi T."/>
            <person name="Kim D."/>
            <person name="Ryu S."/>
            <person name="Kim W."/>
        </authorList>
    </citation>
    <scope>NUCLEOTIDE SEQUENCE [LARGE SCALE GENOMIC DNA]</scope>
    <source>
        <tissue evidence="2">Muscle</tissue>
    </source>
</reference>
<feature type="region of interest" description="Disordered" evidence="1">
    <location>
        <begin position="24"/>
        <end position="51"/>
    </location>
</feature>
<gene>
    <name evidence="2" type="ORF">E2C01_043894</name>
</gene>